<dbReference type="PANTHER" id="PTHR48081:SF8">
    <property type="entry name" value="ALPHA_BETA HYDROLASE FOLD-3 DOMAIN-CONTAINING PROTEIN-RELATED"/>
    <property type="match status" value="1"/>
</dbReference>
<sequence length="327" mass="34322">MTLVHDPEVLAAMLAAPPPPDPTPPPVGDIATRRRNATANFDMIGAAYPAVAGVTVERDVLVTADGAELALLWYQPDVTESAGGAALYLHGGGMILDLEHTGRGYDAVVRSDVAHSKVPMLMVDYRAAPEHPHPTPAEDCYAALGWLAERAGQLGVDPARLAVVGDSAGGALAAAVALMARDRGCPSLALQLLVYPMLDDRTTVPDPQIPVEGMVWTYDDNRTGWGALLGDRAGGPDVPSYAAPARETDLSGLPPTYLDTGDLDIFRAEIVGHAARLAAAGVATELHVYPGCPHGFEMLAPAAAVSRHAVDNRVRRLQALRDDATAE</sequence>
<evidence type="ECO:0000313" key="4">
    <source>
        <dbReference type="Proteomes" id="UP000466785"/>
    </source>
</evidence>
<dbReference type="EMBL" id="AP022570">
    <property type="protein sequence ID" value="BBX52490.1"/>
    <property type="molecule type" value="Genomic_DNA"/>
</dbReference>
<dbReference type="AlphaFoldDB" id="A0A6N4VEG9"/>
<dbReference type="KEGG" id="mpof:MPOR_35160"/>
<keyword evidence="1 3" id="KW-0378">Hydrolase</keyword>
<name>A0A6N4VEG9_9MYCO</name>
<dbReference type="PANTHER" id="PTHR48081">
    <property type="entry name" value="AB HYDROLASE SUPERFAMILY PROTEIN C4A8.06C"/>
    <property type="match status" value="1"/>
</dbReference>
<proteinExistence type="predicted"/>
<dbReference type="Pfam" id="PF07859">
    <property type="entry name" value="Abhydrolase_3"/>
    <property type="match status" value="1"/>
</dbReference>
<evidence type="ECO:0000259" key="2">
    <source>
        <dbReference type="Pfam" id="PF07859"/>
    </source>
</evidence>
<keyword evidence="4" id="KW-1185">Reference proteome</keyword>
<accession>A0A6N4VEG9</accession>
<dbReference type="SUPFAM" id="SSF53474">
    <property type="entry name" value="alpha/beta-Hydrolases"/>
    <property type="match status" value="1"/>
</dbReference>
<dbReference type="InterPro" id="IPR029058">
    <property type="entry name" value="AB_hydrolase_fold"/>
</dbReference>
<gene>
    <name evidence="3" type="ORF">MPOR_35160</name>
</gene>
<dbReference type="RefSeq" id="WP_163675926.1">
    <property type="nucleotide sequence ID" value="NZ_AP022570.1"/>
</dbReference>
<dbReference type="Gene3D" id="3.40.50.1820">
    <property type="entry name" value="alpha/beta hydrolase"/>
    <property type="match status" value="1"/>
</dbReference>
<evidence type="ECO:0000313" key="3">
    <source>
        <dbReference type="EMBL" id="BBX52490.1"/>
    </source>
</evidence>
<dbReference type="Proteomes" id="UP000466785">
    <property type="component" value="Chromosome"/>
</dbReference>
<dbReference type="InterPro" id="IPR050300">
    <property type="entry name" value="GDXG_lipolytic_enzyme"/>
</dbReference>
<dbReference type="InterPro" id="IPR013094">
    <property type="entry name" value="AB_hydrolase_3"/>
</dbReference>
<dbReference type="GO" id="GO:0016787">
    <property type="term" value="F:hydrolase activity"/>
    <property type="evidence" value="ECO:0007669"/>
    <property type="project" value="UniProtKB-KW"/>
</dbReference>
<organism evidence="3 4">
    <name type="scientific">Mycolicibacterium poriferae</name>
    <dbReference type="NCBI Taxonomy" id="39694"/>
    <lineage>
        <taxon>Bacteria</taxon>
        <taxon>Bacillati</taxon>
        <taxon>Actinomycetota</taxon>
        <taxon>Actinomycetes</taxon>
        <taxon>Mycobacteriales</taxon>
        <taxon>Mycobacteriaceae</taxon>
        <taxon>Mycolicibacterium</taxon>
    </lineage>
</organism>
<reference evidence="3 4" key="1">
    <citation type="journal article" date="2019" name="Emerg. Microbes Infect.">
        <title>Comprehensive subspecies identification of 175 nontuberculous mycobacteria species based on 7547 genomic profiles.</title>
        <authorList>
            <person name="Matsumoto Y."/>
            <person name="Kinjo T."/>
            <person name="Motooka D."/>
            <person name="Nabeya D."/>
            <person name="Jung N."/>
            <person name="Uechi K."/>
            <person name="Horii T."/>
            <person name="Iida T."/>
            <person name="Fujita J."/>
            <person name="Nakamura S."/>
        </authorList>
    </citation>
    <scope>NUCLEOTIDE SEQUENCE [LARGE SCALE GENOMIC DNA]</scope>
    <source>
        <strain evidence="3 4">JCM 12603</strain>
    </source>
</reference>
<feature type="domain" description="Alpha/beta hydrolase fold-3" evidence="2">
    <location>
        <begin position="87"/>
        <end position="297"/>
    </location>
</feature>
<protein>
    <submittedName>
        <fullName evidence="3">Alpha/beta hydrolase</fullName>
    </submittedName>
</protein>
<evidence type="ECO:0000256" key="1">
    <source>
        <dbReference type="ARBA" id="ARBA00022801"/>
    </source>
</evidence>